<accession>A0ABT0YNW7</accession>
<evidence type="ECO:0000313" key="2">
    <source>
        <dbReference type="EMBL" id="MCM5680422.1"/>
    </source>
</evidence>
<organism evidence="2 3">
    <name type="scientific">Caldimonas mangrovi</name>
    <dbReference type="NCBI Taxonomy" id="2944811"/>
    <lineage>
        <taxon>Bacteria</taxon>
        <taxon>Pseudomonadati</taxon>
        <taxon>Pseudomonadota</taxon>
        <taxon>Betaproteobacteria</taxon>
        <taxon>Burkholderiales</taxon>
        <taxon>Sphaerotilaceae</taxon>
        <taxon>Caldimonas</taxon>
    </lineage>
</organism>
<dbReference type="RefSeq" id="WP_251778858.1">
    <property type="nucleotide sequence ID" value="NZ_JAMKFE010000006.1"/>
</dbReference>
<comment type="caution">
    <text evidence="2">The sequence shown here is derived from an EMBL/GenBank/DDBJ whole genome shotgun (WGS) entry which is preliminary data.</text>
</comment>
<keyword evidence="3" id="KW-1185">Reference proteome</keyword>
<sequence length="131" mass="14823">MKEQRLAAVRRYLDCLHRSDIEGLISLFAPEGFVVSPFLGTMHARPFFEKLAQSSTRSVITPIELFAGSSDEPCARAAAYFRYDWTLKDGQVVTFKCMDVFEFEPVSGLFGAMTILYDTHPIREQVGDKYA</sequence>
<protein>
    <submittedName>
        <fullName evidence="2">Nuclear transport factor 2 family protein</fullName>
    </submittedName>
</protein>
<dbReference type="Proteomes" id="UP001165541">
    <property type="component" value="Unassembled WGS sequence"/>
</dbReference>
<name>A0ABT0YNW7_9BURK</name>
<dbReference type="Pfam" id="PF12680">
    <property type="entry name" value="SnoaL_2"/>
    <property type="match status" value="1"/>
</dbReference>
<dbReference type="SUPFAM" id="SSF54427">
    <property type="entry name" value="NTF2-like"/>
    <property type="match status" value="1"/>
</dbReference>
<proteinExistence type="predicted"/>
<dbReference type="InterPro" id="IPR037401">
    <property type="entry name" value="SnoaL-like"/>
</dbReference>
<feature type="domain" description="SnoaL-like" evidence="1">
    <location>
        <begin position="9"/>
        <end position="104"/>
    </location>
</feature>
<dbReference type="InterPro" id="IPR032710">
    <property type="entry name" value="NTF2-like_dom_sf"/>
</dbReference>
<evidence type="ECO:0000313" key="3">
    <source>
        <dbReference type="Proteomes" id="UP001165541"/>
    </source>
</evidence>
<evidence type="ECO:0000259" key="1">
    <source>
        <dbReference type="Pfam" id="PF12680"/>
    </source>
</evidence>
<gene>
    <name evidence="2" type="ORF">M8A51_12880</name>
</gene>
<dbReference type="Gene3D" id="3.10.450.50">
    <property type="match status" value="1"/>
</dbReference>
<dbReference type="EMBL" id="JAMKFE010000006">
    <property type="protein sequence ID" value="MCM5680422.1"/>
    <property type="molecule type" value="Genomic_DNA"/>
</dbReference>
<reference evidence="2" key="1">
    <citation type="submission" date="2022-05" db="EMBL/GenBank/DDBJ databases">
        <title>Schlegelella sp. nov., isolated from mangrove soil.</title>
        <authorList>
            <person name="Liu Y."/>
            <person name="Ge X."/>
            <person name="Liu W."/>
        </authorList>
    </citation>
    <scope>NUCLEOTIDE SEQUENCE</scope>
    <source>
        <strain evidence="2">S2-27</strain>
    </source>
</reference>